<gene>
    <name evidence="14" type="ORF">NEZAVI_LOCUS4487</name>
</gene>
<evidence type="ECO:0000256" key="6">
    <source>
        <dbReference type="ARBA" id="ARBA00022989"/>
    </source>
</evidence>
<evidence type="ECO:0000256" key="8">
    <source>
        <dbReference type="ARBA" id="ARBA00023157"/>
    </source>
</evidence>
<dbReference type="GO" id="GO:0005737">
    <property type="term" value="C:cytoplasm"/>
    <property type="evidence" value="ECO:0007669"/>
    <property type="project" value="TreeGrafter"/>
</dbReference>
<dbReference type="AlphaFoldDB" id="A0A9P0ECF6"/>
<dbReference type="Pfam" id="PF01130">
    <property type="entry name" value="CD36"/>
    <property type="match status" value="1"/>
</dbReference>
<evidence type="ECO:0000256" key="7">
    <source>
        <dbReference type="ARBA" id="ARBA00023136"/>
    </source>
</evidence>
<evidence type="ECO:0000256" key="12">
    <source>
        <dbReference type="ARBA" id="ARBA00042244"/>
    </source>
</evidence>
<name>A0A9P0ECF6_NEZVI</name>
<evidence type="ECO:0000256" key="13">
    <source>
        <dbReference type="SAM" id="Phobius"/>
    </source>
</evidence>
<keyword evidence="8" id="KW-1015">Disulfide bond</keyword>
<keyword evidence="9" id="KW-0675">Receptor</keyword>
<dbReference type="OrthoDB" id="18585at2759"/>
<dbReference type="InterPro" id="IPR002159">
    <property type="entry name" value="CD36_fam"/>
</dbReference>
<evidence type="ECO:0000256" key="9">
    <source>
        <dbReference type="ARBA" id="ARBA00023170"/>
    </source>
</evidence>
<dbReference type="PANTHER" id="PTHR11923:SF110">
    <property type="entry name" value="SCAVENGER RECEPTOR CLASS B MEMBER 1"/>
    <property type="match status" value="1"/>
</dbReference>
<dbReference type="GO" id="GO:0005044">
    <property type="term" value="F:scavenger receptor activity"/>
    <property type="evidence" value="ECO:0007669"/>
    <property type="project" value="TreeGrafter"/>
</dbReference>
<keyword evidence="5 13" id="KW-0812">Transmembrane</keyword>
<dbReference type="GO" id="GO:0005901">
    <property type="term" value="C:caveola"/>
    <property type="evidence" value="ECO:0007669"/>
    <property type="project" value="UniProtKB-SubCell"/>
</dbReference>
<sequence>MSQKGMEWPGLSAALAGFLPLRPDMRHLVPGAEGLIYTPTPYKYSYINQKSFALALVFAISAGLSALMWLTSAYDNAILKLVSIRDDIDTVFENWRYPPTKPRLFVYIFNYTNSEKFLEGKEMPKVQEMGPYVFSEEMERINVVFNPNSTVTFQEVKRIEPLPNESNGTFNDMVWVPNIPYLTIVNVASSADYAVQTVFSVFGSSSKVTPFLNVSVNDFIWGIRDNFFESLRKMKQFFGDESLKPFGFLAKRKGFHPDIITMNTGNRDLDTVGIITRWNGASKIGKWGNTTCDSMESTDGSMFPGRLVMRGEPLYVYAHSMCRRIPLRFNRTTLSKDGFPVQQYNVAEDMFDYSIPENSCFDYNGKYPMKGVFSNAPCQNGAPIYTSFPHFWQGDATLRQDVEGLNPDPKKHYSYFQIHEKLGICLRVRTRFQLNIVLKKPIHVNELSKLPKEVILPVGWLDYDSGDLSEPFINTLYHLTYTVRIVEEVLKWLLLSITIGSLTFLLLEVKKCIKK</sequence>
<protein>
    <recommendedName>
        <fullName evidence="11">Scavenger receptor class B member 1</fullName>
    </recommendedName>
    <alternativeName>
        <fullName evidence="12">SR-BI</fullName>
    </alternativeName>
</protein>
<keyword evidence="6 13" id="KW-1133">Transmembrane helix</keyword>
<dbReference type="Proteomes" id="UP001152798">
    <property type="component" value="Chromosome 2"/>
</dbReference>
<evidence type="ECO:0000313" key="14">
    <source>
        <dbReference type="EMBL" id="CAH1393878.1"/>
    </source>
</evidence>
<evidence type="ECO:0000313" key="15">
    <source>
        <dbReference type="Proteomes" id="UP001152798"/>
    </source>
</evidence>
<dbReference type="PANTHER" id="PTHR11923">
    <property type="entry name" value="SCAVENGER RECEPTOR CLASS B TYPE-1 SR-B1"/>
    <property type="match status" value="1"/>
</dbReference>
<evidence type="ECO:0000256" key="3">
    <source>
        <dbReference type="ARBA" id="ARBA00010532"/>
    </source>
</evidence>
<dbReference type="EMBL" id="OV725078">
    <property type="protein sequence ID" value="CAH1393878.1"/>
    <property type="molecule type" value="Genomic_DNA"/>
</dbReference>
<feature type="transmembrane region" description="Helical" evidence="13">
    <location>
        <begin position="52"/>
        <end position="70"/>
    </location>
</feature>
<keyword evidence="4" id="KW-1003">Cell membrane</keyword>
<accession>A0A9P0ECF6</accession>
<organism evidence="14 15">
    <name type="scientific">Nezara viridula</name>
    <name type="common">Southern green stink bug</name>
    <name type="synonym">Cimex viridulus</name>
    <dbReference type="NCBI Taxonomy" id="85310"/>
    <lineage>
        <taxon>Eukaryota</taxon>
        <taxon>Metazoa</taxon>
        <taxon>Ecdysozoa</taxon>
        <taxon>Arthropoda</taxon>
        <taxon>Hexapoda</taxon>
        <taxon>Insecta</taxon>
        <taxon>Pterygota</taxon>
        <taxon>Neoptera</taxon>
        <taxon>Paraneoptera</taxon>
        <taxon>Hemiptera</taxon>
        <taxon>Heteroptera</taxon>
        <taxon>Panheteroptera</taxon>
        <taxon>Pentatomomorpha</taxon>
        <taxon>Pentatomoidea</taxon>
        <taxon>Pentatomidae</taxon>
        <taxon>Pentatominae</taxon>
        <taxon>Nezara</taxon>
    </lineage>
</organism>
<reference evidence="14" key="1">
    <citation type="submission" date="2022-01" db="EMBL/GenBank/DDBJ databases">
        <authorList>
            <person name="King R."/>
        </authorList>
    </citation>
    <scope>NUCLEOTIDE SEQUENCE</scope>
</reference>
<evidence type="ECO:0000256" key="2">
    <source>
        <dbReference type="ARBA" id="ARBA00004651"/>
    </source>
</evidence>
<keyword evidence="7 13" id="KW-0472">Membrane</keyword>
<keyword evidence="10" id="KW-0325">Glycoprotein</keyword>
<evidence type="ECO:0000256" key="11">
    <source>
        <dbReference type="ARBA" id="ARBA00040821"/>
    </source>
</evidence>
<evidence type="ECO:0000256" key="5">
    <source>
        <dbReference type="ARBA" id="ARBA00022692"/>
    </source>
</evidence>
<evidence type="ECO:0000256" key="10">
    <source>
        <dbReference type="ARBA" id="ARBA00023180"/>
    </source>
</evidence>
<evidence type="ECO:0000256" key="1">
    <source>
        <dbReference type="ARBA" id="ARBA00004189"/>
    </source>
</evidence>
<keyword evidence="15" id="KW-1185">Reference proteome</keyword>
<dbReference type="PRINTS" id="PR01609">
    <property type="entry name" value="CD36FAMILY"/>
</dbReference>
<proteinExistence type="inferred from homology"/>
<comment type="subcellular location">
    <subcellularLocation>
        <location evidence="2">Cell membrane</location>
        <topology evidence="2">Multi-pass membrane protein</topology>
    </subcellularLocation>
    <subcellularLocation>
        <location evidence="1">Membrane</location>
        <location evidence="1">Caveola</location>
        <topology evidence="1">Multi-pass membrane protein</topology>
    </subcellularLocation>
</comment>
<comment type="similarity">
    <text evidence="3">Belongs to the CD36 family.</text>
</comment>
<evidence type="ECO:0000256" key="4">
    <source>
        <dbReference type="ARBA" id="ARBA00022475"/>
    </source>
</evidence>